<dbReference type="Proteomes" id="UP000050272">
    <property type="component" value="Unassembled WGS sequence"/>
</dbReference>
<dbReference type="EMBL" id="JAGQFH010000006">
    <property type="protein sequence ID" value="MBR8689310.1"/>
    <property type="molecule type" value="Genomic_DNA"/>
</dbReference>
<proteinExistence type="predicted"/>
<keyword evidence="1" id="KW-0472">Membrane</keyword>
<accession>A0ABD4QHN3</accession>
<dbReference type="RefSeq" id="WP_060697947.1">
    <property type="nucleotide sequence ID" value="NZ_JAGQFH010000006.1"/>
</dbReference>
<comment type="caution">
    <text evidence="3">The sequence shown here is derived from an EMBL/GenBank/DDBJ whole genome shotgun (WGS) entry which is preliminary data.</text>
</comment>
<feature type="transmembrane region" description="Helical" evidence="1">
    <location>
        <begin position="33"/>
        <end position="56"/>
    </location>
</feature>
<feature type="transmembrane region" description="Helical" evidence="1">
    <location>
        <begin position="7"/>
        <end position="27"/>
    </location>
</feature>
<keyword evidence="1" id="KW-0812">Transmembrane</keyword>
<dbReference type="Proteomes" id="UP000676804">
    <property type="component" value="Unassembled WGS sequence"/>
</dbReference>
<keyword evidence="4" id="KW-1185">Reference proteome</keyword>
<reference evidence="2 4" key="1">
    <citation type="submission" date="2015-07" db="EMBL/GenBank/DDBJ databases">
        <title>Bacillus zhangzhouensis sp. nov. and Bacillus nanhaiticus sp. nov.</title>
        <authorList>
            <person name="Liu Y."/>
            <person name="Lai Q."/>
            <person name="Shao Z."/>
        </authorList>
    </citation>
    <scope>NUCLEOTIDE SEQUENCE [LARGE SCALE GENOMIC DNA]</scope>
    <source>
        <strain evidence="2 4">NH7I_1</strain>
    </source>
</reference>
<evidence type="ECO:0000313" key="4">
    <source>
        <dbReference type="Proteomes" id="UP000050272"/>
    </source>
</evidence>
<evidence type="ECO:0000313" key="2">
    <source>
        <dbReference type="EMBL" id="KPN14958.1"/>
    </source>
</evidence>
<gene>
    <name evidence="2" type="ORF">AKG37_17295</name>
    <name evidence="3" type="ORF">KCQ59_05885</name>
</gene>
<dbReference type="AlphaFoldDB" id="A0ABD4QHN3"/>
<sequence length="65" mass="6974">MNKLMAMLILGLGVSGAAFILSVPLLFKSNAEHFELVVVVGSAVVFGIFAVACLVLRKRLNRLTN</sequence>
<dbReference type="EMBL" id="LGYN01000006">
    <property type="protein sequence ID" value="KPN14958.1"/>
    <property type="molecule type" value="Genomic_DNA"/>
</dbReference>
<evidence type="ECO:0000313" key="3">
    <source>
        <dbReference type="EMBL" id="MBR8689310.1"/>
    </source>
</evidence>
<reference evidence="3 5" key="2">
    <citation type="submission" date="2021-04" db="EMBL/GenBank/DDBJ databases">
        <title>Isolation of newly marine bacteria for enzymatic activity.</title>
        <authorList>
            <person name="Hadi W.A.M."/>
            <person name="Nair A.J.J."/>
            <person name="Edwin B.T."/>
        </authorList>
    </citation>
    <scope>NUCLEOTIDE SEQUENCE [LARGE SCALE GENOMIC DNA]</scope>
    <source>
        <strain evidence="3 5">B28A</strain>
    </source>
</reference>
<keyword evidence="1" id="KW-1133">Transmembrane helix</keyword>
<protein>
    <submittedName>
        <fullName evidence="3">Uncharacterized protein</fullName>
    </submittedName>
</protein>
<evidence type="ECO:0000313" key="5">
    <source>
        <dbReference type="Proteomes" id="UP000676804"/>
    </source>
</evidence>
<organism evidence="3 5">
    <name type="scientific">Bacillus australimaris</name>
    <dbReference type="NCBI Taxonomy" id="1326968"/>
    <lineage>
        <taxon>Bacteria</taxon>
        <taxon>Bacillati</taxon>
        <taxon>Bacillota</taxon>
        <taxon>Bacilli</taxon>
        <taxon>Bacillales</taxon>
        <taxon>Bacillaceae</taxon>
        <taxon>Bacillus</taxon>
    </lineage>
</organism>
<name>A0ABD4QHN3_9BACI</name>
<evidence type="ECO:0000256" key="1">
    <source>
        <dbReference type="SAM" id="Phobius"/>
    </source>
</evidence>